<keyword evidence="7 8" id="KW-0503">Monooxygenase</keyword>
<reference evidence="9" key="1">
    <citation type="submission" date="2023-10" db="EMBL/GenBank/DDBJ databases">
        <title>Genome assemblies of two species of porcelain crab, Petrolisthes cinctipes and Petrolisthes manimaculis (Anomura: Porcellanidae).</title>
        <authorList>
            <person name="Angst P."/>
        </authorList>
    </citation>
    <scope>NUCLEOTIDE SEQUENCE</scope>
    <source>
        <strain evidence="9">PB745_01</strain>
        <tissue evidence="9">Gill</tissue>
    </source>
</reference>
<dbReference type="GO" id="GO:0050661">
    <property type="term" value="F:NADP binding"/>
    <property type="evidence" value="ECO:0007669"/>
    <property type="project" value="InterPro"/>
</dbReference>
<dbReference type="InterPro" id="IPR036188">
    <property type="entry name" value="FAD/NAD-bd_sf"/>
</dbReference>
<dbReference type="FunFam" id="3.50.50.60:FF:000138">
    <property type="entry name" value="Flavin-containing monooxygenase"/>
    <property type="match status" value="1"/>
</dbReference>
<evidence type="ECO:0000256" key="6">
    <source>
        <dbReference type="ARBA" id="ARBA00023002"/>
    </source>
</evidence>
<dbReference type="PANTHER" id="PTHR23023">
    <property type="entry name" value="DIMETHYLANILINE MONOOXYGENASE"/>
    <property type="match status" value="1"/>
</dbReference>
<evidence type="ECO:0000256" key="7">
    <source>
        <dbReference type="ARBA" id="ARBA00023033"/>
    </source>
</evidence>
<evidence type="ECO:0000256" key="2">
    <source>
        <dbReference type="ARBA" id="ARBA00009183"/>
    </source>
</evidence>
<proteinExistence type="inferred from homology"/>
<protein>
    <recommendedName>
        <fullName evidence="8">Flavin-containing monooxygenase</fullName>
        <ecNumber evidence="8">1.-.-.-</ecNumber>
    </recommendedName>
</protein>
<evidence type="ECO:0000313" key="9">
    <source>
        <dbReference type="EMBL" id="KAK3853486.1"/>
    </source>
</evidence>
<gene>
    <name evidence="9" type="ORF">Pcinc_039983</name>
</gene>
<dbReference type="Pfam" id="PF00743">
    <property type="entry name" value="FMO-like"/>
    <property type="match status" value="2"/>
</dbReference>
<evidence type="ECO:0000256" key="4">
    <source>
        <dbReference type="ARBA" id="ARBA00022827"/>
    </source>
</evidence>
<evidence type="ECO:0000313" key="10">
    <source>
        <dbReference type="Proteomes" id="UP001286313"/>
    </source>
</evidence>
<sequence>MVRVGIIGAGPSGLCAARHILNTPGLEPPVVWERTGQLGGTWRLSEQVGRDSRGLPVHSSMYHGLRTDLPTVLMAFPDFPFPEEDTEESFVHHTVVLKYLEDYARHYQLLPHIKFGQEVESVCPVVKEEEGPPAWRVTSRDLQSGTLTTTTCDALLVCNGHFSEPNFTEIEGLDEYEGEKLHSHDYRHPHPFTGVSVLVVGAGASGLDIALELSSVALQVLLSHNYPVQFPSDFPPNLHQMSRVSRATRHGFTFSDGTHAEAQAVIFCTGYKYSFPFLSQECEVSVKDNHIRPLYKHLIHAKFPSLGFIGIPQRIVVFPLVDYQVRYFLATVMGKVCVPNYDNMMASIEEEEREIKAAGEPDKHYHIFGPKQFQYMEGLAQEAGLKKPPGFYEKLFTIVIVRLFFSFPIFKTYNYSLTPDGSSIMEARRGVSINTTRDLTLLVVRQLVCLLWRDFRRVVWLLGSIVMKKIGNIFKFG</sequence>
<dbReference type="GO" id="GO:0050660">
    <property type="term" value="F:flavin adenine dinucleotide binding"/>
    <property type="evidence" value="ECO:0007669"/>
    <property type="project" value="InterPro"/>
</dbReference>
<organism evidence="9 10">
    <name type="scientific">Petrolisthes cinctipes</name>
    <name type="common">Flat porcelain crab</name>
    <dbReference type="NCBI Taxonomy" id="88211"/>
    <lineage>
        <taxon>Eukaryota</taxon>
        <taxon>Metazoa</taxon>
        <taxon>Ecdysozoa</taxon>
        <taxon>Arthropoda</taxon>
        <taxon>Crustacea</taxon>
        <taxon>Multicrustacea</taxon>
        <taxon>Malacostraca</taxon>
        <taxon>Eumalacostraca</taxon>
        <taxon>Eucarida</taxon>
        <taxon>Decapoda</taxon>
        <taxon>Pleocyemata</taxon>
        <taxon>Anomura</taxon>
        <taxon>Galatheoidea</taxon>
        <taxon>Porcellanidae</taxon>
        <taxon>Petrolisthes</taxon>
    </lineage>
</organism>
<dbReference type="InterPro" id="IPR020946">
    <property type="entry name" value="Flavin_mOase-like"/>
</dbReference>
<dbReference type="InterPro" id="IPR000960">
    <property type="entry name" value="Flavin_mOase"/>
</dbReference>
<dbReference type="EMBL" id="JAWQEG010006947">
    <property type="protein sequence ID" value="KAK3853486.1"/>
    <property type="molecule type" value="Genomic_DNA"/>
</dbReference>
<keyword evidence="10" id="KW-1185">Reference proteome</keyword>
<dbReference type="InterPro" id="IPR050346">
    <property type="entry name" value="FMO-like"/>
</dbReference>
<dbReference type="PIRSF" id="PIRSF000332">
    <property type="entry name" value="FMO"/>
    <property type="match status" value="1"/>
</dbReference>
<comment type="similarity">
    <text evidence="2 8">Belongs to the FMO family.</text>
</comment>
<keyword evidence="6 8" id="KW-0560">Oxidoreductase</keyword>
<keyword evidence="4 8" id="KW-0274">FAD</keyword>
<comment type="cofactor">
    <cofactor evidence="1 8">
        <name>FAD</name>
        <dbReference type="ChEBI" id="CHEBI:57692"/>
    </cofactor>
</comment>
<dbReference type="AlphaFoldDB" id="A0AAE1BMC1"/>
<dbReference type="GO" id="GO:0004499">
    <property type="term" value="F:N,N-dimethylaniline monooxygenase activity"/>
    <property type="evidence" value="ECO:0007669"/>
    <property type="project" value="InterPro"/>
</dbReference>
<evidence type="ECO:0000256" key="5">
    <source>
        <dbReference type="ARBA" id="ARBA00022857"/>
    </source>
</evidence>
<dbReference type="Proteomes" id="UP001286313">
    <property type="component" value="Unassembled WGS sequence"/>
</dbReference>
<comment type="caution">
    <text evidence="9">The sequence shown here is derived from an EMBL/GenBank/DDBJ whole genome shotgun (WGS) entry which is preliminary data.</text>
</comment>
<evidence type="ECO:0000256" key="1">
    <source>
        <dbReference type="ARBA" id="ARBA00001974"/>
    </source>
</evidence>
<dbReference type="SUPFAM" id="SSF51905">
    <property type="entry name" value="FAD/NAD(P)-binding domain"/>
    <property type="match status" value="2"/>
</dbReference>
<keyword evidence="5" id="KW-0521">NADP</keyword>
<dbReference type="Gene3D" id="3.50.50.60">
    <property type="entry name" value="FAD/NAD(P)-binding domain"/>
    <property type="match status" value="2"/>
</dbReference>
<name>A0AAE1BMC1_PETCI</name>
<accession>A0AAE1BMC1</accession>
<dbReference type="PRINTS" id="PR00370">
    <property type="entry name" value="FMOXYGENASE"/>
</dbReference>
<dbReference type="EC" id="1.-.-.-" evidence="8"/>
<keyword evidence="3 8" id="KW-0285">Flavoprotein</keyword>
<evidence type="ECO:0000256" key="3">
    <source>
        <dbReference type="ARBA" id="ARBA00022630"/>
    </source>
</evidence>
<evidence type="ECO:0000256" key="8">
    <source>
        <dbReference type="RuleBase" id="RU361177"/>
    </source>
</evidence>